<evidence type="ECO:0000259" key="3">
    <source>
        <dbReference type="PROSITE" id="PS51898"/>
    </source>
</evidence>
<evidence type="ECO:0000313" key="4">
    <source>
        <dbReference type="EMBL" id="KAK4879155.1"/>
    </source>
</evidence>
<gene>
    <name evidence="4" type="ORF">RN001_007301</name>
</gene>
<dbReference type="EMBL" id="JARPUR010000003">
    <property type="protein sequence ID" value="KAK4879155.1"/>
    <property type="molecule type" value="Genomic_DNA"/>
</dbReference>
<dbReference type="InterPro" id="IPR013762">
    <property type="entry name" value="Integrase-like_cat_sf"/>
</dbReference>
<protein>
    <recommendedName>
        <fullName evidence="3">Tyr recombinase domain-containing protein</fullName>
    </recommendedName>
</protein>
<dbReference type="CDD" id="cd00397">
    <property type="entry name" value="DNA_BRE_C"/>
    <property type="match status" value="1"/>
</dbReference>
<dbReference type="GO" id="GO:0006310">
    <property type="term" value="P:DNA recombination"/>
    <property type="evidence" value="ECO:0007669"/>
    <property type="project" value="UniProtKB-KW"/>
</dbReference>
<evidence type="ECO:0000256" key="2">
    <source>
        <dbReference type="ARBA" id="ARBA00023172"/>
    </source>
</evidence>
<dbReference type="AlphaFoldDB" id="A0AAN7Q484"/>
<dbReference type="GO" id="GO:0015074">
    <property type="term" value="P:DNA integration"/>
    <property type="evidence" value="ECO:0007669"/>
    <property type="project" value="InterPro"/>
</dbReference>
<dbReference type="PROSITE" id="PS51898">
    <property type="entry name" value="TYR_RECOMBINASE"/>
    <property type="match status" value="1"/>
</dbReference>
<keyword evidence="5" id="KW-1185">Reference proteome</keyword>
<dbReference type="Gene3D" id="1.10.443.10">
    <property type="entry name" value="Intergrase catalytic core"/>
    <property type="match status" value="1"/>
</dbReference>
<dbReference type="Pfam" id="PF00589">
    <property type="entry name" value="Phage_integrase"/>
    <property type="match status" value="1"/>
</dbReference>
<dbReference type="PANTHER" id="PTHR30349:SF41">
    <property type="entry name" value="INTEGRASE_RECOMBINASE PROTEIN MJ0367-RELATED"/>
    <property type="match status" value="1"/>
</dbReference>
<dbReference type="InterPro" id="IPR050090">
    <property type="entry name" value="Tyrosine_recombinase_XerCD"/>
</dbReference>
<dbReference type="Proteomes" id="UP001353858">
    <property type="component" value="Unassembled WGS sequence"/>
</dbReference>
<dbReference type="PANTHER" id="PTHR30349">
    <property type="entry name" value="PHAGE INTEGRASE-RELATED"/>
    <property type="match status" value="1"/>
</dbReference>
<keyword evidence="2" id="KW-0233">DNA recombination</keyword>
<comment type="caution">
    <text evidence="4">The sequence shown here is derived from an EMBL/GenBank/DDBJ whole genome shotgun (WGS) entry which is preliminary data.</text>
</comment>
<name>A0AAN7Q484_9COLE</name>
<keyword evidence="1" id="KW-0238">DNA-binding</keyword>
<evidence type="ECO:0000313" key="5">
    <source>
        <dbReference type="Proteomes" id="UP001353858"/>
    </source>
</evidence>
<feature type="domain" description="Tyr recombinase" evidence="3">
    <location>
        <begin position="110"/>
        <end position="298"/>
    </location>
</feature>
<proteinExistence type="predicted"/>
<dbReference type="InterPro" id="IPR011010">
    <property type="entry name" value="DNA_brk_join_enz"/>
</dbReference>
<dbReference type="SUPFAM" id="SSF56349">
    <property type="entry name" value="DNA breaking-rejoining enzymes"/>
    <property type="match status" value="1"/>
</dbReference>
<organism evidence="4 5">
    <name type="scientific">Aquatica leii</name>
    <dbReference type="NCBI Taxonomy" id="1421715"/>
    <lineage>
        <taxon>Eukaryota</taxon>
        <taxon>Metazoa</taxon>
        <taxon>Ecdysozoa</taxon>
        <taxon>Arthropoda</taxon>
        <taxon>Hexapoda</taxon>
        <taxon>Insecta</taxon>
        <taxon>Pterygota</taxon>
        <taxon>Neoptera</taxon>
        <taxon>Endopterygota</taxon>
        <taxon>Coleoptera</taxon>
        <taxon>Polyphaga</taxon>
        <taxon>Elateriformia</taxon>
        <taxon>Elateroidea</taxon>
        <taxon>Lampyridae</taxon>
        <taxon>Luciolinae</taxon>
        <taxon>Aquatica</taxon>
    </lineage>
</organism>
<dbReference type="InterPro" id="IPR002104">
    <property type="entry name" value="Integrase_catalytic"/>
</dbReference>
<evidence type="ECO:0000256" key="1">
    <source>
        <dbReference type="ARBA" id="ARBA00023125"/>
    </source>
</evidence>
<reference evidence="5" key="1">
    <citation type="submission" date="2023-01" db="EMBL/GenBank/DDBJ databases">
        <title>Key to firefly adult light organ development and bioluminescence: homeobox transcription factors regulate luciferase expression and transportation to peroxisome.</title>
        <authorList>
            <person name="Fu X."/>
        </authorList>
    </citation>
    <scope>NUCLEOTIDE SEQUENCE [LARGE SCALE GENOMIC DNA]</scope>
</reference>
<accession>A0AAN7Q484</accession>
<sequence length="380" mass="42932">MESLSCTPPDIKELANKALDNLLPTKSRAKYEKEYKNFTTWCDQNNVNSITENVVLAYFQNMTHLKKSSTMWSNYSMLKTCLNINKNIDISKFLKVTVFLKRISKNYVPKKSKVLEFKHIEKFLVEANDDRYLAMKNALIIGYSGACRREELMLLSIKDIEFKMDSIIVSIPKTKNNVPRVFVITELTWINLIKKYYQLRPAHTPHDRYFLTYREGKCSILPIGINKIGQMPKSIATFLNLSNPEDYTGHCFRRSSVSELANRGGDLITIKKHGGWKSSAVAEGYIDATITKKFEVAQKLSHHFATSTVVKPSTSTDCESGNSSSIGSTKAKETFNVVEVQSESESTKTIKTLPGLPISIGDNCTVTIKIYNNCTIDNNA</sequence>
<dbReference type="GO" id="GO:0003677">
    <property type="term" value="F:DNA binding"/>
    <property type="evidence" value="ECO:0007669"/>
    <property type="project" value="UniProtKB-KW"/>
</dbReference>